<proteinExistence type="predicted"/>
<comment type="caution">
    <text evidence="1">The sequence shown here is derived from an EMBL/GenBank/DDBJ whole genome shotgun (WGS) entry which is preliminary data.</text>
</comment>
<reference evidence="1 2" key="1">
    <citation type="journal article" date="2012" name="Front. Microbiol.">
        <title>Draft Genome Sequence of the Virulent Strain 01-B526 of the Fish Pathogen Aeromonas salmonicida.</title>
        <authorList>
            <person name="Charette S.J."/>
            <person name="Brochu F."/>
            <person name="Boyle B."/>
            <person name="Filion G."/>
            <person name="Tanaka K.H."/>
            <person name="Derome N."/>
        </authorList>
    </citation>
    <scope>NUCLEOTIDE SEQUENCE [LARGE SCALE GENOMIC DNA]</scope>
    <source>
        <strain evidence="1 2">P11</strain>
    </source>
</reference>
<dbReference type="Proteomes" id="UP000093954">
    <property type="component" value="Unassembled WGS sequence"/>
</dbReference>
<dbReference type="PATRIC" id="fig|1353534.3.peg.3422"/>
<protein>
    <submittedName>
        <fullName evidence="1">Uncharacterized protein</fullName>
    </submittedName>
</protein>
<dbReference type="EMBL" id="LROS01000055">
    <property type="protein sequence ID" value="OBR90713.1"/>
    <property type="molecule type" value="Genomic_DNA"/>
</dbReference>
<gene>
    <name evidence="1" type="ORF">CLRAG_33610</name>
</gene>
<evidence type="ECO:0000313" key="2">
    <source>
        <dbReference type="Proteomes" id="UP000093954"/>
    </source>
</evidence>
<organism evidence="1 2">
    <name type="scientific">Clostridium ragsdalei P11</name>
    <dbReference type="NCBI Taxonomy" id="1353534"/>
    <lineage>
        <taxon>Bacteria</taxon>
        <taxon>Bacillati</taxon>
        <taxon>Bacillota</taxon>
        <taxon>Clostridia</taxon>
        <taxon>Eubacteriales</taxon>
        <taxon>Clostridiaceae</taxon>
        <taxon>Clostridium</taxon>
    </lineage>
</organism>
<keyword evidence="2" id="KW-1185">Reference proteome</keyword>
<name>A0A1A6AL46_9CLOT</name>
<sequence>MNKYIEQIPKWWTEEGEYDLCLSDDIDSLMSCYYLSLYKKWNIKYFYDFYKTYKSKDYTGDKLIGVDMDILKGRCLGNHVVYNDNENCINLNRFAGIGFTNYTKKFAGNSIITVLSLLNISADNFTQEQLEILLAIDTMFKSYYFDKDIAKYYISDVLGYPQLIHILEKHTQEYFYRIMDEYSLYSDIKCKDGYLHTNIKLKELKKIFNIRLELPKQEFFVCQEFKQGKGIPINNTNLFSFARTYRNSGIYSYYI</sequence>
<evidence type="ECO:0000313" key="1">
    <source>
        <dbReference type="EMBL" id="OBR90713.1"/>
    </source>
</evidence>
<dbReference type="RefSeq" id="WP_065079439.1">
    <property type="nucleotide sequence ID" value="NZ_LROS01000055.1"/>
</dbReference>
<dbReference type="AlphaFoldDB" id="A0A1A6AL46"/>
<accession>A0A1A6AL46</accession>